<dbReference type="InterPro" id="IPR013087">
    <property type="entry name" value="Znf_C2H2_type"/>
</dbReference>
<dbReference type="STRING" id="1160497.A0A1L9VLK8"/>
<keyword evidence="3" id="KW-1185">Reference proteome</keyword>
<evidence type="ECO:0000313" key="3">
    <source>
        <dbReference type="Proteomes" id="UP000184300"/>
    </source>
</evidence>
<dbReference type="GeneID" id="34466401"/>
<sequence>MEAPYDNNTTVATMSNAAGLADIAHGTFNPLNLTDDQPQKVSVSADAEYPITTMIDPGWSQLFLPNQVQVHTRSSSHCGERIQQILHDYHSNAAACIDPGLGLGLIPPISTEDQNRKVHQEALKESSPTLQCKWQGCTYSKPFSRTGDLVRHIKSAHLTRGQYHCPFKAGCKPFNRKDNLAAHIQTRHKAASREI</sequence>
<name>A0A1L9VLK8_ASPGL</name>
<gene>
    <name evidence="2" type="ORF">ASPGLDRAFT_81989</name>
</gene>
<evidence type="ECO:0000259" key="1">
    <source>
        <dbReference type="SMART" id="SM00355"/>
    </source>
</evidence>
<dbReference type="EMBL" id="KV878896">
    <property type="protein sequence ID" value="OJJ84760.1"/>
    <property type="molecule type" value="Genomic_DNA"/>
</dbReference>
<accession>A0A1L9VLK8</accession>
<reference evidence="3" key="1">
    <citation type="journal article" date="2017" name="Genome Biol.">
        <title>Comparative genomics reveals high biological diversity and specific adaptations in the industrially and medically important fungal genus Aspergillus.</title>
        <authorList>
            <person name="de Vries R.P."/>
            <person name="Riley R."/>
            <person name="Wiebenga A."/>
            <person name="Aguilar-Osorio G."/>
            <person name="Amillis S."/>
            <person name="Uchima C.A."/>
            <person name="Anderluh G."/>
            <person name="Asadollahi M."/>
            <person name="Askin M."/>
            <person name="Barry K."/>
            <person name="Battaglia E."/>
            <person name="Bayram O."/>
            <person name="Benocci T."/>
            <person name="Braus-Stromeyer S.A."/>
            <person name="Caldana C."/>
            <person name="Canovas D."/>
            <person name="Cerqueira G.C."/>
            <person name="Chen F."/>
            <person name="Chen W."/>
            <person name="Choi C."/>
            <person name="Clum A."/>
            <person name="Dos Santos R.A."/>
            <person name="Damasio A.R."/>
            <person name="Diallinas G."/>
            <person name="Emri T."/>
            <person name="Fekete E."/>
            <person name="Flipphi M."/>
            <person name="Freyberg S."/>
            <person name="Gallo A."/>
            <person name="Gournas C."/>
            <person name="Habgood R."/>
            <person name="Hainaut M."/>
            <person name="Harispe M.L."/>
            <person name="Henrissat B."/>
            <person name="Hilden K.S."/>
            <person name="Hope R."/>
            <person name="Hossain A."/>
            <person name="Karabika E."/>
            <person name="Karaffa L."/>
            <person name="Karanyi Z."/>
            <person name="Krasevec N."/>
            <person name="Kuo A."/>
            <person name="Kusch H."/>
            <person name="LaButti K."/>
            <person name="Lagendijk E.L."/>
            <person name="Lapidus A."/>
            <person name="Levasseur A."/>
            <person name="Lindquist E."/>
            <person name="Lipzen A."/>
            <person name="Logrieco A.F."/>
            <person name="MacCabe A."/>
            <person name="Maekelae M.R."/>
            <person name="Malavazi I."/>
            <person name="Melin P."/>
            <person name="Meyer V."/>
            <person name="Mielnichuk N."/>
            <person name="Miskei M."/>
            <person name="Molnar A.P."/>
            <person name="Mule G."/>
            <person name="Ngan C.Y."/>
            <person name="Orejas M."/>
            <person name="Orosz E."/>
            <person name="Ouedraogo J.P."/>
            <person name="Overkamp K.M."/>
            <person name="Park H.-S."/>
            <person name="Perrone G."/>
            <person name="Piumi F."/>
            <person name="Punt P.J."/>
            <person name="Ram A.F."/>
            <person name="Ramon A."/>
            <person name="Rauscher S."/>
            <person name="Record E."/>
            <person name="Riano-Pachon D.M."/>
            <person name="Robert V."/>
            <person name="Roehrig J."/>
            <person name="Ruller R."/>
            <person name="Salamov A."/>
            <person name="Salih N.S."/>
            <person name="Samson R.A."/>
            <person name="Sandor E."/>
            <person name="Sanguinetti M."/>
            <person name="Schuetze T."/>
            <person name="Sepcic K."/>
            <person name="Shelest E."/>
            <person name="Sherlock G."/>
            <person name="Sophianopoulou V."/>
            <person name="Squina F.M."/>
            <person name="Sun H."/>
            <person name="Susca A."/>
            <person name="Todd R.B."/>
            <person name="Tsang A."/>
            <person name="Unkles S.E."/>
            <person name="van de Wiele N."/>
            <person name="van Rossen-Uffink D."/>
            <person name="Oliveira J.V."/>
            <person name="Vesth T.C."/>
            <person name="Visser J."/>
            <person name="Yu J.-H."/>
            <person name="Zhou M."/>
            <person name="Andersen M.R."/>
            <person name="Archer D.B."/>
            <person name="Baker S.E."/>
            <person name="Benoit I."/>
            <person name="Brakhage A.A."/>
            <person name="Braus G.H."/>
            <person name="Fischer R."/>
            <person name="Frisvad J.C."/>
            <person name="Goldman G.H."/>
            <person name="Houbraken J."/>
            <person name="Oakley B."/>
            <person name="Pocsi I."/>
            <person name="Scazzocchio C."/>
            <person name="Seiboth B."/>
            <person name="vanKuyk P.A."/>
            <person name="Wortman J."/>
            <person name="Dyer P.S."/>
            <person name="Grigoriev I.V."/>
        </authorList>
    </citation>
    <scope>NUCLEOTIDE SEQUENCE [LARGE SCALE GENOMIC DNA]</scope>
    <source>
        <strain evidence="3">CBS 516.65</strain>
    </source>
</reference>
<proteinExistence type="predicted"/>
<dbReference type="OrthoDB" id="2687452at2759"/>
<feature type="domain" description="C2H2-type" evidence="1">
    <location>
        <begin position="163"/>
        <end position="188"/>
    </location>
</feature>
<evidence type="ECO:0000313" key="2">
    <source>
        <dbReference type="EMBL" id="OJJ84760.1"/>
    </source>
</evidence>
<dbReference type="RefSeq" id="XP_022401458.1">
    <property type="nucleotide sequence ID" value="XM_022550141.1"/>
</dbReference>
<dbReference type="Gene3D" id="3.30.160.60">
    <property type="entry name" value="Classic Zinc Finger"/>
    <property type="match status" value="1"/>
</dbReference>
<dbReference type="SMART" id="SM00355">
    <property type="entry name" value="ZnF_C2H2"/>
    <property type="match status" value="2"/>
</dbReference>
<feature type="domain" description="C2H2-type" evidence="1">
    <location>
        <begin position="130"/>
        <end position="157"/>
    </location>
</feature>
<dbReference type="Proteomes" id="UP000184300">
    <property type="component" value="Unassembled WGS sequence"/>
</dbReference>
<dbReference type="AlphaFoldDB" id="A0A1L9VLK8"/>
<protein>
    <recommendedName>
        <fullName evidence="1">C2H2-type domain-containing protein</fullName>
    </recommendedName>
</protein>
<organism evidence="2 3">
    <name type="scientific">Aspergillus glaucus CBS 516.65</name>
    <dbReference type="NCBI Taxonomy" id="1160497"/>
    <lineage>
        <taxon>Eukaryota</taxon>
        <taxon>Fungi</taxon>
        <taxon>Dikarya</taxon>
        <taxon>Ascomycota</taxon>
        <taxon>Pezizomycotina</taxon>
        <taxon>Eurotiomycetes</taxon>
        <taxon>Eurotiomycetidae</taxon>
        <taxon>Eurotiales</taxon>
        <taxon>Aspergillaceae</taxon>
        <taxon>Aspergillus</taxon>
        <taxon>Aspergillus subgen. Aspergillus</taxon>
    </lineage>
</organism>
<dbReference type="VEuPathDB" id="FungiDB:ASPGLDRAFT_81989"/>